<proteinExistence type="predicted"/>
<evidence type="ECO:0000313" key="2">
    <source>
        <dbReference type="Proteomes" id="UP000192284"/>
    </source>
</evidence>
<dbReference type="AlphaFoldDB" id="A0A1X0A779"/>
<organism evidence="1 2">
    <name type="scientific">Mycobacterium angelicum</name>
    <dbReference type="NCBI Taxonomy" id="470074"/>
    <lineage>
        <taxon>Bacteria</taxon>
        <taxon>Bacillati</taxon>
        <taxon>Actinomycetota</taxon>
        <taxon>Actinomycetes</taxon>
        <taxon>Mycobacteriales</taxon>
        <taxon>Mycobacteriaceae</taxon>
        <taxon>Mycobacterium</taxon>
    </lineage>
</organism>
<comment type="caution">
    <text evidence="1">The sequence shown here is derived from an EMBL/GenBank/DDBJ whole genome shotgun (WGS) entry which is preliminary data.</text>
</comment>
<dbReference type="RefSeq" id="WP_083111412.1">
    <property type="nucleotide sequence ID" value="NZ_JACKTS010000014.1"/>
</dbReference>
<protein>
    <submittedName>
        <fullName evidence="1">Uncharacterized protein</fullName>
    </submittedName>
</protein>
<evidence type="ECO:0000313" key="1">
    <source>
        <dbReference type="EMBL" id="ORA25917.1"/>
    </source>
</evidence>
<gene>
    <name evidence="1" type="ORF">BST12_02490</name>
</gene>
<name>A0A1X0A779_MYCAN</name>
<sequence>MNAMNPARSCAGLYAIRTSYDAAAVMGADLMLRLDEVIGHALNAHAIAAENAPIGRLVEVSGHAVGAWRALAGLNDASHAPEDRALTPAVAA</sequence>
<dbReference type="EMBL" id="MVHE01000002">
    <property type="protein sequence ID" value="ORA25917.1"/>
    <property type="molecule type" value="Genomic_DNA"/>
</dbReference>
<accession>A0A1X0A779</accession>
<keyword evidence="2" id="KW-1185">Reference proteome</keyword>
<reference evidence="1 2" key="1">
    <citation type="submission" date="2017-02" db="EMBL/GenBank/DDBJ databases">
        <title>The new phylogeny of genus Mycobacterium.</title>
        <authorList>
            <person name="Tortoli E."/>
            <person name="Trovato A."/>
            <person name="Cirillo D.M."/>
        </authorList>
    </citation>
    <scope>NUCLEOTIDE SEQUENCE [LARGE SCALE GENOMIC DNA]</scope>
    <source>
        <strain evidence="1 2">DSM 45057</strain>
    </source>
</reference>
<dbReference type="Proteomes" id="UP000192284">
    <property type="component" value="Unassembled WGS sequence"/>
</dbReference>